<comment type="caution">
    <text evidence="1">The sequence shown here is derived from an EMBL/GenBank/DDBJ whole genome shotgun (WGS) entry which is preliminary data.</text>
</comment>
<organism evidence="1 2">
    <name type="scientific">Candidatus Opimibacter skivensis</name>
    <dbReference type="NCBI Taxonomy" id="2982028"/>
    <lineage>
        <taxon>Bacteria</taxon>
        <taxon>Pseudomonadati</taxon>
        <taxon>Bacteroidota</taxon>
        <taxon>Saprospiria</taxon>
        <taxon>Saprospirales</taxon>
        <taxon>Saprospiraceae</taxon>
        <taxon>Candidatus Opimibacter</taxon>
    </lineage>
</organism>
<sequence length="30" mass="3454">MVQLCKRPADVIQDYLAGNRKSFFIRPVTS</sequence>
<accession>A0A9D7XMU5</accession>
<dbReference type="EMBL" id="JADKGY010000006">
    <property type="protein sequence ID" value="MBK9982659.1"/>
    <property type="molecule type" value="Genomic_DNA"/>
</dbReference>
<gene>
    <name evidence="1" type="ORF">IPP15_09575</name>
</gene>
<protein>
    <submittedName>
        <fullName evidence="1">DUF3667 domain-containing protein</fullName>
    </submittedName>
</protein>
<evidence type="ECO:0000313" key="1">
    <source>
        <dbReference type="EMBL" id="MBK9982659.1"/>
    </source>
</evidence>
<proteinExistence type="predicted"/>
<name>A0A9D7XMU5_9BACT</name>
<evidence type="ECO:0000313" key="2">
    <source>
        <dbReference type="Proteomes" id="UP000808337"/>
    </source>
</evidence>
<reference evidence="1 2" key="1">
    <citation type="submission" date="2020-10" db="EMBL/GenBank/DDBJ databases">
        <title>Connecting structure to function with the recovery of over 1000 high-quality activated sludge metagenome-assembled genomes encoding full-length rRNA genes using long-read sequencing.</title>
        <authorList>
            <person name="Singleton C.M."/>
            <person name="Petriglieri F."/>
            <person name="Kristensen J.M."/>
            <person name="Kirkegaard R.H."/>
            <person name="Michaelsen T.Y."/>
            <person name="Andersen M.H."/>
            <person name="Karst S.M."/>
            <person name="Dueholm M.S."/>
            <person name="Nielsen P.H."/>
            <person name="Albertsen M."/>
        </authorList>
    </citation>
    <scope>NUCLEOTIDE SEQUENCE [LARGE SCALE GENOMIC DNA]</scope>
    <source>
        <strain evidence="1">Ribe_18-Q3-R11-54_MAXAC.273</strain>
    </source>
</reference>
<dbReference type="AlphaFoldDB" id="A0A9D7XMU5"/>
<dbReference type="Proteomes" id="UP000808337">
    <property type="component" value="Unassembled WGS sequence"/>
</dbReference>